<evidence type="ECO:0000256" key="3">
    <source>
        <dbReference type="ARBA" id="ARBA00012954"/>
    </source>
</evidence>
<dbReference type="Proteomes" id="UP000791080">
    <property type="component" value="Unassembled WGS sequence"/>
</dbReference>
<dbReference type="RefSeq" id="WP_051314135.1">
    <property type="nucleotide sequence ID" value="NZ_AUBJ02000001.1"/>
</dbReference>
<evidence type="ECO:0000313" key="11">
    <source>
        <dbReference type="Proteomes" id="UP000791080"/>
    </source>
</evidence>
<dbReference type="PANTHER" id="PTHR43750:SF3">
    <property type="entry name" value="UDP-GLUCOSE 6-DEHYDROGENASE TUAD"/>
    <property type="match status" value="1"/>
</dbReference>
<sequence length="493" mass="52584">MTRTSTPPDDQGQPPRITVIGAGYLGATHAACMAALGFQVLGVDVDSERVDRLGRGEVPFHEPGLPELLSTQVAEGRLRFTTSLALAAEFGDTHFVCVGTPELPRGYGADLSQVVTVIEMLGPLLTRPCLVVGKSTVPVGTAEPLARRLAELSPVGEHARLAWNPEFLREGHGIQDTLRPDRLVFGVTDDVAERALRRVYAPLLADTPERPATPVVVCDLPTAELVKVAANAYLATRLSFVNLVADVCEASGADVVPLTRALGLDPRIGDRFLGAGLGYGGGCLPKDLRAFTARAEQLGAGRGVELLQAVDQINVERRSRTVALVREELGGEVTDARVAVLGAAFKPHSDDVRDSPALTVAADLHLHGARVAVHDPHALTNARRELPTVDYADSAYEAATGADIVLHLTEWPEYAALDPDRLRRLVRRPTLLDARNTLDRDHWTRAGWSVRSLGRPRHPGSPAPGSLQHRRAIGTGHHGGAGSPTVGGAARET</sequence>
<dbReference type="Gene3D" id="3.40.50.720">
    <property type="entry name" value="NAD(P)-binding Rossmann-like Domain"/>
    <property type="match status" value="2"/>
</dbReference>
<dbReference type="PIRSF" id="PIRSF500134">
    <property type="entry name" value="UDPglc_DH_bac"/>
    <property type="match status" value="1"/>
</dbReference>
<dbReference type="SMART" id="SM00984">
    <property type="entry name" value="UDPG_MGDP_dh_C"/>
    <property type="match status" value="1"/>
</dbReference>
<evidence type="ECO:0000313" key="10">
    <source>
        <dbReference type="EMBL" id="MCP2333447.1"/>
    </source>
</evidence>
<name>A0ABT1JLR5_ACTCY</name>
<dbReference type="PANTHER" id="PTHR43750">
    <property type="entry name" value="UDP-GLUCOSE 6-DEHYDROGENASE TUAD"/>
    <property type="match status" value="1"/>
</dbReference>
<organism evidence="10 11">
    <name type="scientific">Actinoalloteichus caeruleus DSM 43889</name>
    <dbReference type="NCBI Taxonomy" id="1120930"/>
    <lineage>
        <taxon>Bacteria</taxon>
        <taxon>Bacillati</taxon>
        <taxon>Actinomycetota</taxon>
        <taxon>Actinomycetes</taxon>
        <taxon>Pseudonocardiales</taxon>
        <taxon>Pseudonocardiaceae</taxon>
        <taxon>Actinoalloteichus</taxon>
        <taxon>Actinoalloteichus cyanogriseus</taxon>
    </lineage>
</organism>
<dbReference type="Pfam" id="PF00984">
    <property type="entry name" value="UDPG_MGDP_dh"/>
    <property type="match status" value="1"/>
</dbReference>
<dbReference type="InterPro" id="IPR014026">
    <property type="entry name" value="UDP-Glc/GDP-Man_DH_dimer"/>
</dbReference>
<keyword evidence="4 7" id="KW-0560">Oxidoreductase</keyword>
<evidence type="ECO:0000256" key="7">
    <source>
        <dbReference type="PIRNR" id="PIRNR000124"/>
    </source>
</evidence>
<dbReference type="SUPFAM" id="SSF48179">
    <property type="entry name" value="6-phosphogluconate dehydrogenase C-terminal domain-like"/>
    <property type="match status" value="1"/>
</dbReference>
<evidence type="ECO:0000256" key="2">
    <source>
        <dbReference type="ARBA" id="ARBA00006601"/>
    </source>
</evidence>
<dbReference type="NCBIfam" id="TIGR03026">
    <property type="entry name" value="NDP-sugDHase"/>
    <property type="match status" value="1"/>
</dbReference>
<dbReference type="InterPro" id="IPR017476">
    <property type="entry name" value="UDP-Glc/GDP-Man"/>
</dbReference>
<keyword evidence="5 7" id="KW-0520">NAD</keyword>
<dbReference type="Pfam" id="PF03720">
    <property type="entry name" value="UDPG_MGDP_dh_C"/>
    <property type="match status" value="1"/>
</dbReference>
<evidence type="ECO:0000256" key="4">
    <source>
        <dbReference type="ARBA" id="ARBA00023002"/>
    </source>
</evidence>
<comment type="caution">
    <text evidence="10">The sequence shown here is derived from an EMBL/GenBank/DDBJ whole genome shotgun (WGS) entry which is preliminary data.</text>
</comment>
<protein>
    <recommendedName>
        <fullName evidence="3 7">UDP-glucose 6-dehydrogenase</fullName>
        <ecNumber evidence="3 7">1.1.1.22</ecNumber>
    </recommendedName>
</protein>
<evidence type="ECO:0000256" key="8">
    <source>
        <dbReference type="SAM" id="MobiDB-lite"/>
    </source>
</evidence>
<gene>
    <name evidence="10" type="ORF">G443_003717</name>
</gene>
<dbReference type="InterPro" id="IPR036291">
    <property type="entry name" value="NAD(P)-bd_dom_sf"/>
</dbReference>
<evidence type="ECO:0000256" key="5">
    <source>
        <dbReference type="ARBA" id="ARBA00023027"/>
    </source>
</evidence>
<comment type="similarity">
    <text evidence="2 7">Belongs to the UDP-glucose/GDP-mannose dehydrogenase family.</text>
</comment>
<evidence type="ECO:0000256" key="6">
    <source>
        <dbReference type="ARBA" id="ARBA00047473"/>
    </source>
</evidence>
<dbReference type="EMBL" id="AUBJ02000001">
    <property type="protein sequence ID" value="MCP2333447.1"/>
    <property type="molecule type" value="Genomic_DNA"/>
</dbReference>
<dbReference type="Pfam" id="PF03721">
    <property type="entry name" value="UDPG_MGDP_dh_N"/>
    <property type="match status" value="1"/>
</dbReference>
<proteinExistence type="inferred from homology"/>
<dbReference type="EC" id="1.1.1.22" evidence="3 7"/>
<dbReference type="InterPro" id="IPR014027">
    <property type="entry name" value="UDP-Glc/GDP-Man_DH_C"/>
</dbReference>
<evidence type="ECO:0000259" key="9">
    <source>
        <dbReference type="SMART" id="SM00984"/>
    </source>
</evidence>
<dbReference type="InterPro" id="IPR036220">
    <property type="entry name" value="UDP-Glc/GDP-Man_DH_C_sf"/>
</dbReference>
<feature type="region of interest" description="Disordered" evidence="8">
    <location>
        <begin position="451"/>
        <end position="493"/>
    </location>
</feature>
<accession>A0ABT1JLR5</accession>
<evidence type="ECO:0000256" key="1">
    <source>
        <dbReference type="ARBA" id="ARBA00004701"/>
    </source>
</evidence>
<comment type="pathway">
    <text evidence="1">Nucleotide-sugar biosynthesis; UDP-alpha-D-glucuronate biosynthesis; UDP-alpha-D-glucuronate from UDP-alpha-D-glucose: step 1/1.</text>
</comment>
<dbReference type="InterPro" id="IPR008927">
    <property type="entry name" value="6-PGluconate_DH-like_C_sf"/>
</dbReference>
<feature type="domain" description="UDP-glucose/GDP-mannose dehydrogenase C-terminal" evidence="9">
    <location>
        <begin position="339"/>
        <end position="440"/>
    </location>
</feature>
<reference evidence="10 11" key="1">
    <citation type="submission" date="2022-06" db="EMBL/GenBank/DDBJ databases">
        <title>Genomic Encyclopedia of Type Strains, Phase I: the one thousand microbial genomes (KMG-I) project.</title>
        <authorList>
            <person name="Kyrpides N."/>
        </authorList>
    </citation>
    <scope>NUCLEOTIDE SEQUENCE [LARGE SCALE GENOMIC DNA]</scope>
    <source>
        <strain evidence="10 11">DSM 43889</strain>
    </source>
</reference>
<keyword evidence="11" id="KW-1185">Reference proteome</keyword>
<dbReference type="SUPFAM" id="SSF52413">
    <property type="entry name" value="UDP-glucose/GDP-mannose dehydrogenase C-terminal domain"/>
    <property type="match status" value="1"/>
</dbReference>
<dbReference type="PIRSF" id="PIRSF000124">
    <property type="entry name" value="UDPglc_GDPman_dh"/>
    <property type="match status" value="1"/>
</dbReference>
<comment type="catalytic activity">
    <reaction evidence="6 7">
        <text>UDP-alpha-D-glucose + 2 NAD(+) + H2O = UDP-alpha-D-glucuronate + 2 NADH + 3 H(+)</text>
        <dbReference type="Rhea" id="RHEA:23596"/>
        <dbReference type="ChEBI" id="CHEBI:15377"/>
        <dbReference type="ChEBI" id="CHEBI:15378"/>
        <dbReference type="ChEBI" id="CHEBI:57540"/>
        <dbReference type="ChEBI" id="CHEBI:57945"/>
        <dbReference type="ChEBI" id="CHEBI:58052"/>
        <dbReference type="ChEBI" id="CHEBI:58885"/>
        <dbReference type="EC" id="1.1.1.22"/>
    </reaction>
</comment>
<dbReference type="InterPro" id="IPR001732">
    <property type="entry name" value="UDP-Glc/GDP-Man_DH_N"/>
</dbReference>
<dbReference type="Gene3D" id="1.20.5.100">
    <property type="entry name" value="Cytochrome c1, transmembrane anchor, C-terminal"/>
    <property type="match status" value="1"/>
</dbReference>
<dbReference type="SUPFAM" id="SSF51735">
    <property type="entry name" value="NAD(P)-binding Rossmann-fold domains"/>
    <property type="match status" value="1"/>
</dbReference>
<dbReference type="InterPro" id="IPR028357">
    <property type="entry name" value="UDPglc_DH_bac"/>
</dbReference>